<proteinExistence type="predicted"/>
<name>A0A3Y2Z4D7_SALET</name>
<protein>
    <submittedName>
        <fullName evidence="1">Uncharacterized protein</fullName>
    </submittedName>
</protein>
<dbReference type="EMBL" id="AAGMSH010000093">
    <property type="protein sequence ID" value="EBP6617630.1"/>
    <property type="molecule type" value="Genomic_DNA"/>
</dbReference>
<organism evidence="1">
    <name type="scientific">Salmonella enterica I</name>
    <dbReference type="NCBI Taxonomy" id="59201"/>
    <lineage>
        <taxon>Bacteria</taxon>
        <taxon>Pseudomonadati</taxon>
        <taxon>Pseudomonadota</taxon>
        <taxon>Gammaproteobacteria</taxon>
        <taxon>Enterobacterales</taxon>
        <taxon>Enterobacteriaceae</taxon>
        <taxon>Salmonella</taxon>
    </lineage>
</organism>
<accession>A0A3Y2Z4D7</accession>
<dbReference type="AlphaFoldDB" id="A0A3Y2Z4D7"/>
<sequence length="153" mass="17277">MARRIELHGIVNAINGSFVSRNNDFRGYWAIGQLKALAIDTGVTSMRFSLIPKTDTISSLQRYIVYHYTGMLEDLLRKQQIPDFWVNEASIMLDFGANVENTWLHECSTSGEPFQCCCQITDDTGRSYSSIIGGRCLPHSAMKELKSTRKSTM</sequence>
<gene>
    <name evidence="1" type="ORF">AGQ41_22710</name>
</gene>
<evidence type="ECO:0000313" key="1">
    <source>
        <dbReference type="EMBL" id="EBP6617630.1"/>
    </source>
</evidence>
<reference evidence="1" key="1">
    <citation type="submission" date="2018-07" db="EMBL/GenBank/DDBJ databases">
        <authorList>
            <consortium name="GenomeTrakr network: Whole genome sequencing for foodborne pathogen traceback"/>
        </authorList>
    </citation>
    <scope>NUCLEOTIDE SEQUENCE</scope>
    <source>
        <strain evidence="1">ADRDL-NGUA-38</strain>
    </source>
</reference>
<comment type="caution">
    <text evidence="1">The sequence shown here is derived from an EMBL/GenBank/DDBJ whole genome shotgun (WGS) entry which is preliminary data.</text>
</comment>